<evidence type="ECO:0000256" key="2">
    <source>
        <dbReference type="ARBA" id="ARBA00022490"/>
    </source>
</evidence>
<evidence type="ECO:0000256" key="7">
    <source>
        <dbReference type="PROSITE-ProRule" id="PRU00091"/>
    </source>
</evidence>
<sequence>MERLRSIIKFALPAISEDSLKNVVQRLGNCGVEEEGDLKFIQENDLVGILKPVQCRKLLAIFVNLEPFEKSLQDGVTASDKSHRPTDLNSQATKTLSSKSRNSETPVLEANPEIQNNETQLTAHNLPSQVSTTQDSMVYIYPTKETPKDNSEHVVAMSESKSLQETIESCPDQEVLSSCLRKQTEFVPKTTISKTEANEVRDYRKSVISVIFREAMTDNLEWSDTDSIEGSEDEDQIFEDHMTADTEALLPDSKATPFMLAAKLMMSEFSYLEKLELLYTNFFLELIKENLKTPFMEPDTITHIFSNIETIYLFHKTFLLPQLEDRVKNWYQDPKLSDILRKNVPFLRIYIDYIQNFPQAMNLLQSLQMKSTHFVEFVDKLMKYSKCDTVSLNDLLKVPTERLLSYVQLIKEYVSVFQKDSTEFFLANEALNLLLKVAHSSSEAMKNQESFLALLVLSNKLTGIPQDFITPTRKLIAEGPVMEVSTRDGETLRQLILFNDLILVCSHDYSTDKYAVWAYIDMNGIELKLLDYTFELSNEMIKIELNDKSSFGWIQIIDSAIKNYEARKLQRQSALNNISLQFYDESASSYLGKIRPVWVPDYVATTCMICRNKFTFVNRRHHCRSCGKLICKWCCKKAPIEYKQSKKRLVCDGCFLVISKNLHENQDESSSAVQISAPHSISHKSSFSSKLSSFLPASNRQSTKSAPNKASEVKNEFSVSETKTGTDAKSDGPELSSLEREVGELDKTVTRSNEHVDFEPTYENYVRPSALSMFQSENESMVTLLKPENTSKETEA</sequence>
<protein>
    <submittedName>
        <fullName evidence="12">FYVE, RhoGEF and PH domain-containing protein 2-like isoform X1</fullName>
    </submittedName>
</protein>
<dbReference type="InterPro" id="IPR013083">
    <property type="entry name" value="Znf_RING/FYVE/PHD"/>
</dbReference>
<dbReference type="GO" id="GO:0007010">
    <property type="term" value="P:cytoskeleton organization"/>
    <property type="evidence" value="ECO:0007669"/>
    <property type="project" value="TreeGrafter"/>
</dbReference>
<dbReference type="SMART" id="SM00064">
    <property type="entry name" value="FYVE"/>
    <property type="match status" value="1"/>
</dbReference>
<proteinExistence type="predicted"/>
<dbReference type="OrthoDB" id="245697at2759"/>
<evidence type="ECO:0000259" key="9">
    <source>
        <dbReference type="PROSITE" id="PS50010"/>
    </source>
</evidence>
<feature type="domain" description="FYVE-type" evidence="10">
    <location>
        <begin position="601"/>
        <end position="659"/>
    </location>
</feature>
<dbReference type="RefSeq" id="XP_055883637.1">
    <property type="nucleotide sequence ID" value="XM_056027662.1"/>
</dbReference>
<dbReference type="Pfam" id="PF00621">
    <property type="entry name" value="RhoGEF"/>
    <property type="match status" value="1"/>
</dbReference>
<organism evidence="11 12">
    <name type="scientific">Biomphalaria glabrata</name>
    <name type="common">Bloodfluke planorb</name>
    <name type="synonym">Freshwater snail</name>
    <dbReference type="NCBI Taxonomy" id="6526"/>
    <lineage>
        <taxon>Eukaryota</taxon>
        <taxon>Metazoa</taxon>
        <taxon>Spiralia</taxon>
        <taxon>Lophotrochozoa</taxon>
        <taxon>Mollusca</taxon>
        <taxon>Gastropoda</taxon>
        <taxon>Heterobranchia</taxon>
        <taxon>Euthyneura</taxon>
        <taxon>Panpulmonata</taxon>
        <taxon>Hygrophila</taxon>
        <taxon>Lymnaeoidea</taxon>
        <taxon>Planorbidae</taxon>
        <taxon>Biomphalaria</taxon>
    </lineage>
</organism>
<dbReference type="SUPFAM" id="SSF57903">
    <property type="entry name" value="FYVE/PHD zinc finger"/>
    <property type="match status" value="1"/>
</dbReference>
<dbReference type="InterPro" id="IPR035899">
    <property type="entry name" value="DBL_dom_sf"/>
</dbReference>
<feature type="compositionally biased region" description="Polar residues" evidence="8">
    <location>
        <begin position="87"/>
        <end position="105"/>
    </location>
</feature>
<dbReference type="InterPro" id="IPR017455">
    <property type="entry name" value="Znf_FYVE-rel"/>
</dbReference>
<dbReference type="GO" id="GO:0046847">
    <property type="term" value="P:filopodium assembly"/>
    <property type="evidence" value="ECO:0007669"/>
    <property type="project" value="TreeGrafter"/>
</dbReference>
<dbReference type="Gene3D" id="3.30.40.10">
    <property type="entry name" value="Zinc/RING finger domain, C3HC4 (zinc finger)"/>
    <property type="match status" value="1"/>
</dbReference>
<dbReference type="Gene3D" id="1.20.900.10">
    <property type="entry name" value="Dbl homology (DH) domain"/>
    <property type="match status" value="1"/>
</dbReference>
<evidence type="ECO:0000259" key="10">
    <source>
        <dbReference type="PROSITE" id="PS50178"/>
    </source>
</evidence>
<keyword evidence="5 7" id="KW-0863">Zinc-finger</keyword>
<dbReference type="GO" id="GO:0008270">
    <property type="term" value="F:zinc ion binding"/>
    <property type="evidence" value="ECO:0007669"/>
    <property type="project" value="UniProtKB-KW"/>
</dbReference>
<keyword evidence="2" id="KW-0963">Cytoplasm</keyword>
<dbReference type="PROSITE" id="PS50178">
    <property type="entry name" value="ZF_FYVE"/>
    <property type="match status" value="1"/>
</dbReference>
<comment type="subcellular location">
    <subcellularLocation>
        <location evidence="1">Cytoplasm</location>
    </subcellularLocation>
</comment>
<evidence type="ECO:0000313" key="11">
    <source>
        <dbReference type="Proteomes" id="UP001165740"/>
    </source>
</evidence>
<dbReference type="Gene3D" id="2.30.29.30">
    <property type="entry name" value="Pleckstrin-homology domain (PH domain)/Phosphotyrosine-binding domain (PTB)"/>
    <property type="match status" value="1"/>
</dbReference>
<dbReference type="GO" id="GO:0005737">
    <property type="term" value="C:cytoplasm"/>
    <property type="evidence" value="ECO:0007669"/>
    <property type="project" value="UniProtKB-SubCell"/>
</dbReference>
<name>A0A9W3A8K5_BIOGL</name>
<keyword evidence="4" id="KW-0479">Metal-binding</keyword>
<dbReference type="InterPro" id="IPR000219">
    <property type="entry name" value="DH_dom"/>
</dbReference>
<keyword evidence="6" id="KW-0862">Zinc</keyword>
<dbReference type="AlphaFoldDB" id="A0A9W3A8K5"/>
<feature type="region of interest" description="Disordered" evidence="8">
    <location>
        <begin position="75"/>
        <end position="107"/>
    </location>
</feature>
<dbReference type="GO" id="GO:0005085">
    <property type="term" value="F:guanyl-nucleotide exchange factor activity"/>
    <property type="evidence" value="ECO:0007669"/>
    <property type="project" value="UniProtKB-KW"/>
</dbReference>
<feature type="compositionally biased region" description="Basic and acidic residues" evidence="8">
    <location>
        <begin position="724"/>
        <end position="755"/>
    </location>
</feature>
<keyword evidence="3" id="KW-0344">Guanine-nucleotide releasing factor</keyword>
<dbReference type="CDD" id="cd00160">
    <property type="entry name" value="RhoGEF"/>
    <property type="match status" value="1"/>
</dbReference>
<dbReference type="Proteomes" id="UP001165740">
    <property type="component" value="Chromosome 4"/>
</dbReference>
<evidence type="ECO:0000256" key="1">
    <source>
        <dbReference type="ARBA" id="ARBA00004496"/>
    </source>
</evidence>
<feature type="region of interest" description="Disordered" evidence="8">
    <location>
        <begin position="698"/>
        <end position="755"/>
    </location>
</feature>
<keyword evidence="11" id="KW-1185">Reference proteome</keyword>
<dbReference type="InterPro" id="IPR011993">
    <property type="entry name" value="PH-like_dom_sf"/>
</dbReference>
<dbReference type="InterPro" id="IPR011011">
    <property type="entry name" value="Znf_FYVE_PHD"/>
</dbReference>
<dbReference type="SMART" id="SM00325">
    <property type="entry name" value="RhoGEF"/>
    <property type="match status" value="1"/>
</dbReference>
<dbReference type="GeneID" id="106053199"/>
<reference evidence="12" key="1">
    <citation type="submission" date="2025-08" db="UniProtKB">
        <authorList>
            <consortium name="RefSeq"/>
        </authorList>
    </citation>
    <scope>IDENTIFICATION</scope>
</reference>
<gene>
    <name evidence="12" type="primary">LOC106053199</name>
</gene>
<evidence type="ECO:0000313" key="12">
    <source>
        <dbReference type="RefSeq" id="XP_055883637.1"/>
    </source>
</evidence>
<dbReference type="PROSITE" id="PS50010">
    <property type="entry name" value="DH_2"/>
    <property type="match status" value="1"/>
</dbReference>
<evidence type="ECO:0000256" key="5">
    <source>
        <dbReference type="ARBA" id="ARBA00022771"/>
    </source>
</evidence>
<evidence type="ECO:0000256" key="3">
    <source>
        <dbReference type="ARBA" id="ARBA00022658"/>
    </source>
</evidence>
<dbReference type="PANTHER" id="PTHR12673">
    <property type="entry name" value="FACIOGENITAL DYSPLASIA PROTEIN"/>
    <property type="match status" value="1"/>
</dbReference>
<dbReference type="Pfam" id="PF01363">
    <property type="entry name" value="FYVE"/>
    <property type="match status" value="1"/>
</dbReference>
<evidence type="ECO:0000256" key="6">
    <source>
        <dbReference type="ARBA" id="ARBA00022833"/>
    </source>
</evidence>
<evidence type="ECO:0000256" key="4">
    <source>
        <dbReference type="ARBA" id="ARBA00022723"/>
    </source>
</evidence>
<dbReference type="SUPFAM" id="SSF48065">
    <property type="entry name" value="DBL homology domain (DH-domain)"/>
    <property type="match status" value="1"/>
</dbReference>
<evidence type="ECO:0000256" key="8">
    <source>
        <dbReference type="SAM" id="MobiDB-lite"/>
    </source>
</evidence>
<dbReference type="InterPro" id="IPR051092">
    <property type="entry name" value="FYVE_RhoGEF_PH"/>
</dbReference>
<feature type="domain" description="DH" evidence="9">
    <location>
        <begin position="263"/>
        <end position="444"/>
    </location>
</feature>
<dbReference type="PANTHER" id="PTHR12673:SF241">
    <property type="entry name" value="DH DOMAIN-CONTAINING PROTEIN"/>
    <property type="match status" value="1"/>
</dbReference>
<dbReference type="InterPro" id="IPR000306">
    <property type="entry name" value="Znf_FYVE"/>
</dbReference>
<dbReference type="SUPFAM" id="SSF50729">
    <property type="entry name" value="PH domain-like"/>
    <property type="match status" value="1"/>
</dbReference>
<accession>A0A9W3A8K5</accession>
<feature type="compositionally biased region" description="Polar residues" evidence="8">
    <location>
        <begin position="699"/>
        <end position="708"/>
    </location>
</feature>